<protein>
    <recommendedName>
        <fullName evidence="3">TNase-like domain-containing protein</fullName>
    </recommendedName>
</protein>
<evidence type="ECO:0000313" key="2">
    <source>
        <dbReference type="EMBL" id="HED10127.1"/>
    </source>
</evidence>
<feature type="signal peptide" evidence="1">
    <location>
        <begin position="1"/>
        <end position="26"/>
    </location>
</feature>
<name>A0A7V1PV02_CALAY</name>
<feature type="chain" id="PRO_5031153812" description="TNase-like domain-containing protein" evidence="1">
    <location>
        <begin position="27"/>
        <end position="306"/>
    </location>
</feature>
<organism evidence="2">
    <name type="scientific">Caldithrix abyssi</name>
    <dbReference type="NCBI Taxonomy" id="187145"/>
    <lineage>
        <taxon>Bacteria</taxon>
        <taxon>Pseudomonadati</taxon>
        <taxon>Calditrichota</taxon>
        <taxon>Calditrichia</taxon>
        <taxon>Calditrichales</taxon>
        <taxon>Calditrichaceae</taxon>
        <taxon>Caldithrix</taxon>
    </lineage>
</organism>
<dbReference type="Proteomes" id="UP000886005">
    <property type="component" value="Unassembled WGS sequence"/>
</dbReference>
<evidence type="ECO:0000256" key="1">
    <source>
        <dbReference type="SAM" id="SignalP"/>
    </source>
</evidence>
<accession>A0A7V1PV02</accession>
<dbReference type="EMBL" id="DRLD01000154">
    <property type="protein sequence ID" value="HED10127.1"/>
    <property type="molecule type" value="Genomic_DNA"/>
</dbReference>
<comment type="caution">
    <text evidence="2">The sequence shown here is derived from an EMBL/GenBank/DDBJ whole genome shotgun (WGS) entry which is preliminary data.</text>
</comment>
<proteinExistence type="predicted"/>
<reference evidence="2" key="1">
    <citation type="journal article" date="2020" name="mSystems">
        <title>Genome- and Community-Level Interaction Insights into Carbon Utilization and Element Cycling Functions of Hydrothermarchaeota in Hydrothermal Sediment.</title>
        <authorList>
            <person name="Zhou Z."/>
            <person name="Liu Y."/>
            <person name="Xu W."/>
            <person name="Pan J."/>
            <person name="Luo Z.H."/>
            <person name="Li M."/>
        </authorList>
    </citation>
    <scope>NUCLEOTIDE SEQUENCE [LARGE SCALE GENOMIC DNA]</scope>
    <source>
        <strain evidence="2">HyVt-456</strain>
    </source>
</reference>
<dbReference type="AlphaFoldDB" id="A0A7V1PV02"/>
<keyword evidence="1" id="KW-0732">Signal</keyword>
<evidence type="ECO:0008006" key="3">
    <source>
        <dbReference type="Google" id="ProtNLM"/>
    </source>
</evidence>
<gene>
    <name evidence="2" type="ORF">ENJ10_05535</name>
</gene>
<sequence>MSTRAGRLCRSLFFLWPFLAVSAVSAFQPRQIKIIEVRDANLFFTEDSQLISLANVHSPSLQDSDSLKKALADKFIKFSREQLLSWPMQFIPSPGRDCGADSVISGHLYKEFPLSRQYINALYLERGMGFYLPCDTLHRGILFAAAQKGIEKRLGVWQQQKEGPVNLLRRFRGSVWLYPVFSPNDKYIPVFGFNYRWSDLIKLYKKDLFYTNLTAETGTLVFFYFPYIKAGWEAGYGNLYLRLNYGAVLPLPGQESGISSRSLPGLDIGFRFQMGKAWMELEYNLNRTEVTSLNIVTLSFILPANR</sequence>